<comment type="similarity">
    <text evidence="1">Belongs to the AHA1 family.</text>
</comment>
<dbReference type="InterPro" id="IPR023393">
    <property type="entry name" value="START-like_dom_sf"/>
</dbReference>
<sequence length="165" mass="18454">MSTTPSGRLFAAGEGSELVLTRVFRAPADDVWRSVTEPERTARWFGPWEGEAGPGRTVRLQMAYEEGQPWCDVRIEVCEPPHRLAVSMEDGEGRWAMELRLAETGGTTTLTLTHLLAPDAPVGEVGPGWEYYLDMLAASREGRDLPDFDDYYPAQKSYFEALAQR</sequence>
<dbReference type="Proteomes" id="UP000553209">
    <property type="component" value="Unassembled WGS sequence"/>
</dbReference>
<keyword evidence="4" id="KW-1185">Reference proteome</keyword>
<feature type="domain" description="Activator of Hsp90 ATPase homologue 1/2-like C-terminal" evidence="2">
    <location>
        <begin position="25"/>
        <end position="138"/>
    </location>
</feature>
<protein>
    <submittedName>
        <fullName evidence="3">SRPBCC family protein</fullName>
    </submittedName>
</protein>
<name>A0A7X6RSJ3_9ACTN</name>
<organism evidence="3 4">
    <name type="scientific">Nocardiopsis alborubida</name>
    <dbReference type="NCBI Taxonomy" id="146802"/>
    <lineage>
        <taxon>Bacteria</taxon>
        <taxon>Bacillati</taxon>
        <taxon>Actinomycetota</taxon>
        <taxon>Actinomycetes</taxon>
        <taxon>Streptosporangiales</taxon>
        <taxon>Nocardiopsidaceae</taxon>
        <taxon>Nocardiopsis</taxon>
    </lineage>
</organism>
<dbReference type="RefSeq" id="WP_061082777.1">
    <property type="nucleotide sequence ID" value="NZ_JAAXPG010000022.1"/>
</dbReference>
<reference evidence="3 4" key="1">
    <citation type="submission" date="2020-04" db="EMBL/GenBank/DDBJ databases">
        <title>MicrobeNet Type strains.</title>
        <authorList>
            <person name="Nicholson A.C."/>
        </authorList>
    </citation>
    <scope>NUCLEOTIDE SEQUENCE [LARGE SCALE GENOMIC DNA]</scope>
    <source>
        <strain evidence="3 4">ATCC 23612</strain>
    </source>
</reference>
<comment type="caution">
    <text evidence="3">The sequence shown here is derived from an EMBL/GenBank/DDBJ whole genome shotgun (WGS) entry which is preliminary data.</text>
</comment>
<gene>
    <name evidence="3" type="ORF">HGB44_22045</name>
</gene>
<dbReference type="CDD" id="cd08899">
    <property type="entry name" value="SRPBCC_CalC_Aha1-like_6"/>
    <property type="match status" value="1"/>
</dbReference>
<dbReference type="InterPro" id="IPR013538">
    <property type="entry name" value="ASHA1/2-like_C"/>
</dbReference>
<accession>A0A7X6RSJ3</accession>
<dbReference type="Gene3D" id="3.30.530.20">
    <property type="match status" value="1"/>
</dbReference>
<evidence type="ECO:0000313" key="4">
    <source>
        <dbReference type="Proteomes" id="UP000553209"/>
    </source>
</evidence>
<dbReference type="AlphaFoldDB" id="A0A7X6RSJ3"/>
<evidence type="ECO:0000313" key="3">
    <source>
        <dbReference type="EMBL" id="NKZ00332.1"/>
    </source>
</evidence>
<dbReference type="Pfam" id="PF08327">
    <property type="entry name" value="AHSA1"/>
    <property type="match status" value="1"/>
</dbReference>
<dbReference type="SUPFAM" id="SSF55961">
    <property type="entry name" value="Bet v1-like"/>
    <property type="match status" value="1"/>
</dbReference>
<evidence type="ECO:0000259" key="2">
    <source>
        <dbReference type="Pfam" id="PF08327"/>
    </source>
</evidence>
<proteinExistence type="inferred from homology"/>
<dbReference type="EMBL" id="JAAXPG010000022">
    <property type="protein sequence ID" value="NKZ00332.1"/>
    <property type="molecule type" value="Genomic_DNA"/>
</dbReference>
<evidence type="ECO:0000256" key="1">
    <source>
        <dbReference type="ARBA" id="ARBA00006817"/>
    </source>
</evidence>